<accession>A0A1H8H7S4</accession>
<proteinExistence type="predicted"/>
<reference evidence="2" key="1">
    <citation type="submission" date="2016-10" db="EMBL/GenBank/DDBJ databases">
        <authorList>
            <person name="Varghese N."/>
            <person name="Submissions S."/>
        </authorList>
    </citation>
    <scope>NUCLEOTIDE SEQUENCE [LARGE SCALE GENOMIC DNA]</scope>
    <source>
        <strain evidence="2">S6-262</strain>
    </source>
</reference>
<dbReference type="InterPro" id="IPR009078">
    <property type="entry name" value="Ferritin-like_SF"/>
</dbReference>
<dbReference type="Proteomes" id="UP000199206">
    <property type="component" value="Unassembled WGS sequence"/>
</dbReference>
<organism evidence="1 2">
    <name type="scientific">Sphingomonas gellani</name>
    <dbReference type="NCBI Taxonomy" id="1166340"/>
    <lineage>
        <taxon>Bacteria</taxon>
        <taxon>Pseudomonadati</taxon>
        <taxon>Pseudomonadota</taxon>
        <taxon>Alphaproteobacteria</taxon>
        <taxon>Sphingomonadales</taxon>
        <taxon>Sphingomonadaceae</taxon>
        <taxon>Sphingomonas</taxon>
    </lineage>
</organism>
<dbReference type="SUPFAM" id="SSF47240">
    <property type="entry name" value="Ferritin-like"/>
    <property type="match status" value="1"/>
</dbReference>
<dbReference type="AlphaFoldDB" id="A0A1H8H7S4"/>
<name>A0A1H8H7S4_9SPHN</name>
<gene>
    <name evidence="1" type="ORF">SAMN05192583_2948</name>
</gene>
<keyword evidence="2" id="KW-1185">Reference proteome</keyword>
<dbReference type="PANTHER" id="PTHR30565:SF9">
    <property type="entry name" value="PROTEIN YCIF"/>
    <property type="match status" value="1"/>
</dbReference>
<dbReference type="InterPro" id="IPR010287">
    <property type="entry name" value="DUF892_YciF-like"/>
</dbReference>
<dbReference type="InterPro" id="IPR012347">
    <property type="entry name" value="Ferritin-like"/>
</dbReference>
<dbReference type="Gene3D" id="1.20.1260.10">
    <property type="match status" value="1"/>
</dbReference>
<evidence type="ECO:0000313" key="2">
    <source>
        <dbReference type="Proteomes" id="UP000199206"/>
    </source>
</evidence>
<evidence type="ECO:0000313" key="1">
    <source>
        <dbReference type="EMBL" id="SEN51797.1"/>
    </source>
</evidence>
<dbReference type="CDD" id="cd07909">
    <property type="entry name" value="YciF"/>
    <property type="match status" value="1"/>
</dbReference>
<dbReference type="PANTHER" id="PTHR30565">
    <property type="entry name" value="PROTEIN YCIF"/>
    <property type="match status" value="1"/>
</dbReference>
<dbReference type="InterPro" id="IPR047114">
    <property type="entry name" value="YciF"/>
</dbReference>
<sequence>MGLFSADIKTFHDLYIHQLEDIYYAEQQITKALPKMIEKASDTQLRQGFETHLRETEGQIERLKQVFQLEGMAPKGVTCPAIDGIIKEANEVAGEVSDKRVLDAALTAAAQAVEHYEISRYGTLITWAKQLGKADVAAILQQTLDEEKATDAKLTRLAEGGVNQKAELAGA</sequence>
<dbReference type="STRING" id="1166340.SAMN05192583_2948"/>
<dbReference type="RefSeq" id="WP_093666598.1">
    <property type="nucleotide sequence ID" value="NZ_FOCF01000008.1"/>
</dbReference>
<dbReference type="OrthoDB" id="9795056at2"/>
<dbReference type="Pfam" id="PF05974">
    <property type="entry name" value="DUF892"/>
    <property type="match status" value="1"/>
</dbReference>
<protein>
    <submittedName>
        <fullName evidence="1">Ferritin-like metal-binding protein YciE</fullName>
    </submittedName>
</protein>
<dbReference type="EMBL" id="FOCF01000008">
    <property type="protein sequence ID" value="SEN51797.1"/>
    <property type="molecule type" value="Genomic_DNA"/>
</dbReference>